<dbReference type="AlphaFoldDB" id="A0A482X8S1"/>
<dbReference type="InParanoid" id="A0A482X8S1"/>
<name>A0A482X8S1_LAOST</name>
<dbReference type="SMART" id="SM00150">
    <property type="entry name" value="SPEC"/>
    <property type="match status" value="2"/>
</dbReference>
<dbReference type="GO" id="GO:0005737">
    <property type="term" value="C:cytoplasm"/>
    <property type="evidence" value="ECO:0007669"/>
    <property type="project" value="UniProtKB-ARBA"/>
</dbReference>
<proteinExistence type="predicted"/>
<dbReference type="Proteomes" id="UP000291343">
    <property type="component" value="Unassembled WGS sequence"/>
</dbReference>
<protein>
    <submittedName>
        <fullName evidence="2">Uncharacterized protein</fullName>
    </submittedName>
</protein>
<evidence type="ECO:0000313" key="3">
    <source>
        <dbReference type="Proteomes" id="UP000291343"/>
    </source>
</evidence>
<dbReference type="Gene3D" id="1.20.58.60">
    <property type="match status" value="2"/>
</dbReference>
<keyword evidence="1" id="KW-0677">Repeat</keyword>
<sequence>GSIDDVEALLKRHEDFENMLYAQDERLKAFGEAADKLIALGHYDSRAVDERRKQVDQRRAAVKGAAQERRKALAASHSFQQFAADVEDLQNWLTDKLKTAGDESYRDLTNIERKLQKHEAFERELRANEGQVRAVNK</sequence>
<dbReference type="SUPFAM" id="SSF46966">
    <property type="entry name" value="Spectrin repeat"/>
    <property type="match status" value="1"/>
</dbReference>
<keyword evidence="3" id="KW-1185">Reference proteome</keyword>
<feature type="non-terminal residue" evidence="2">
    <location>
        <position position="1"/>
    </location>
</feature>
<gene>
    <name evidence="2" type="ORF">LSTR_LSTR016934</name>
</gene>
<comment type="caution">
    <text evidence="2">The sequence shown here is derived from an EMBL/GenBank/DDBJ whole genome shotgun (WGS) entry which is preliminary data.</text>
</comment>
<evidence type="ECO:0000313" key="2">
    <source>
        <dbReference type="EMBL" id="RZF42143.1"/>
    </source>
</evidence>
<reference evidence="2 3" key="1">
    <citation type="journal article" date="2017" name="Gigascience">
        <title>Genome sequence of the small brown planthopper, Laodelphax striatellus.</title>
        <authorList>
            <person name="Zhu J."/>
            <person name="Jiang F."/>
            <person name="Wang X."/>
            <person name="Yang P."/>
            <person name="Bao Y."/>
            <person name="Zhao W."/>
            <person name="Wang W."/>
            <person name="Lu H."/>
            <person name="Wang Q."/>
            <person name="Cui N."/>
            <person name="Li J."/>
            <person name="Chen X."/>
            <person name="Luo L."/>
            <person name="Yu J."/>
            <person name="Kang L."/>
            <person name="Cui F."/>
        </authorList>
    </citation>
    <scope>NUCLEOTIDE SEQUENCE [LARGE SCALE GENOMIC DNA]</scope>
    <source>
        <strain evidence="2">Lst14</strain>
    </source>
</reference>
<dbReference type="InterPro" id="IPR018159">
    <property type="entry name" value="Spectrin/alpha-actinin"/>
</dbReference>
<organism evidence="2 3">
    <name type="scientific">Laodelphax striatellus</name>
    <name type="common">Small brown planthopper</name>
    <name type="synonym">Delphax striatella</name>
    <dbReference type="NCBI Taxonomy" id="195883"/>
    <lineage>
        <taxon>Eukaryota</taxon>
        <taxon>Metazoa</taxon>
        <taxon>Ecdysozoa</taxon>
        <taxon>Arthropoda</taxon>
        <taxon>Hexapoda</taxon>
        <taxon>Insecta</taxon>
        <taxon>Pterygota</taxon>
        <taxon>Neoptera</taxon>
        <taxon>Paraneoptera</taxon>
        <taxon>Hemiptera</taxon>
        <taxon>Auchenorrhyncha</taxon>
        <taxon>Fulgoroidea</taxon>
        <taxon>Delphacidae</taxon>
        <taxon>Criomorphinae</taxon>
        <taxon>Laodelphax</taxon>
    </lineage>
</organism>
<dbReference type="Pfam" id="PF00435">
    <property type="entry name" value="Spectrin"/>
    <property type="match status" value="2"/>
</dbReference>
<accession>A0A482X8S1</accession>
<dbReference type="CDD" id="cd00176">
    <property type="entry name" value="SPEC"/>
    <property type="match status" value="1"/>
</dbReference>
<dbReference type="STRING" id="195883.A0A482X8S1"/>
<dbReference type="SMR" id="A0A482X8S1"/>
<dbReference type="PANTHER" id="PTHR11915">
    <property type="entry name" value="SPECTRIN/FILAMIN RELATED CYTOSKELETAL PROTEIN"/>
    <property type="match status" value="1"/>
</dbReference>
<feature type="non-terminal residue" evidence="2">
    <location>
        <position position="137"/>
    </location>
</feature>
<dbReference type="OrthoDB" id="9942256at2759"/>
<evidence type="ECO:0000256" key="1">
    <source>
        <dbReference type="ARBA" id="ARBA00022737"/>
    </source>
</evidence>
<dbReference type="InterPro" id="IPR002017">
    <property type="entry name" value="Spectrin_repeat"/>
</dbReference>
<dbReference type="EMBL" id="QKKF02015484">
    <property type="protein sequence ID" value="RZF42143.1"/>
    <property type="molecule type" value="Genomic_DNA"/>
</dbReference>